<dbReference type="EMBL" id="BLLK01000046">
    <property type="protein sequence ID" value="GFH53155.1"/>
    <property type="molecule type" value="Genomic_DNA"/>
</dbReference>
<evidence type="ECO:0000256" key="12">
    <source>
        <dbReference type="ARBA" id="ARBA00023136"/>
    </source>
</evidence>
<protein>
    <recommendedName>
        <fullName evidence="14">Acyltransferase</fullName>
        <ecNumber evidence="14">2.3.1.-</ecNumber>
    </recommendedName>
</protein>
<feature type="transmembrane region" description="Helical" evidence="14">
    <location>
        <begin position="51"/>
        <end position="70"/>
    </location>
</feature>
<dbReference type="GO" id="GO:0019432">
    <property type="term" value="P:triglyceride biosynthetic process"/>
    <property type="evidence" value="ECO:0007669"/>
    <property type="project" value="TreeGrafter"/>
</dbReference>
<dbReference type="EC" id="2.3.1.-" evidence="14"/>
<keyword evidence="8" id="KW-0319">Glycerol metabolism</keyword>
<gene>
    <name evidence="15" type="ORF">CTEN210_09631</name>
</gene>
<keyword evidence="7 14" id="KW-0812">Transmembrane</keyword>
<dbReference type="GO" id="GO:0006071">
    <property type="term" value="P:glycerol metabolic process"/>
    <property type="evidence" value="ECO:0007669"/>
    <property type="project" value="UniProtKB-KW"/>
</dbReference>
<evidence type="ECO:0000256" key="8">
    <source>
        <dbReference type="ARBA" id="ARBA00022798"/>
    </source>
</evidence>
<keyword evidence="9 14" id="KW-0256">Endoplasmic reticulum</keyword>
<comment type="caution">
    <text evidence="15">The sequence shown here is derived from an EMBL/GenBank/DDBJ whole genome shotgun (WGS) entry which is preliminary data.</text>
</comment>
<keyword evidence="6 14" id="KW-0808">Transferase</keyword>
<evidence type="ECO:0000256" key="7">
    <source>
        <dbReference type="ARBA" id="ARBA00022692"/>
    </source>
</evidence>
<evidence type="ECO:0000256" key="2">
    <source>
        <dbReference type="ARBA" id="ARBA00004771"/>
    </source>
</evidence>
<evidence type="ECO:0000313" key="16">
    <source>
        <dbReference type="Proteomes" id="UP001054902"/>
    </source>
</evidence>
<comment type="subcellular location">
    <subcellularLocation>
        <location evidence="1 14">Endoplasmic reticulum membrane</location>
        <topology evidence="1 14">Multi-pass membrane protein</topology>
    </subcellularLocation>
</comment>
<dbReference type="Proteomes" id="UP001054902">
    <property type="component" value="Unassembled WGS sequence"/>
</dbReference>
<proteinExistence type="inferred from homology"/>
<name>A0AAD3CYA5_9STRA</name>
<dbReference type="GO" id="GO:0005789">
    <property type="term" value="C:endoplasmic reticulum membrane"/>
    <property type="evidence" value="ECO:0007669"/>
    <property type="project" value="UniProtKB-SubCell"/>
</dbReference>
<comment type="pathway">
    <text evidence="3">Lipid metabolism.</text>
</comment>
<dbReference type="AlphaFoldDB" id="A0AAD3CYA5"/>
<accession>A0AAD3CYA5</accession>
<evidence type="ECO:0000256" key="9">
    <source>
        <dbReference type="ARBA" id="ARBA00022824"/>
    </source>
</evidence>
<evidence type="ECO:0000256" key="3">
    <source>
        <dbReference type="ARBA" id="ARBA00005189"/>
    </source>
</evidence>
<sequence length="316" mass="35725">MSSECSRLRWLAGMFAASIFTLTYIFAPIYVFTAILALLCRYPSGNSSAIYAIPLIVSILTPPMAVPWLMDWLSPMLDYFQFEAITEEKEKLRERMDNGKNYIFCAQPHGVISLCGMCSAVDNEPKYRVIKTAVASVVLSFPILKNVMGLFSLTDASSSNLRKILKRPGIEGSIVLYIGGMAELFKCCREEERLYLSQRKGFIKLALREGIDIVPIYLFGNTSVLSVLKHGPLAKISRRLKLSTTIFWGKFMLPIPRDDKLLYVAGKAISIPKIAEPSQEDIDKYHKIYVGEVERIFNTYKSRAGPLYKDKKLFID</sequence>
<evidence type="ECO:0000256" key="5">
    <source>
        <dbReference type="ARBA" id="ARBA00022516"/>
    </source>
</evidence>
<feature type="transmembrane region" description="Helical" evidence="14">
    <location>
        <begin position="12"/>
        <end position="39"/>
    </location>
</feature>
<evidence type="ECO:0000256" key="10">
    <source>
        <dbReference type="ARBA" id="ARBA00022989"/>
    </source>
</evidence>
<comment type="similarity">
    <text evidence="4 14">Belongs to the diacylglycerol acyltransferase family.</text>
</comment>
<keyword evidence="13" id="KW-0012">Acyltransferase</keyword>
<evidence type="ECO:0000256" key="6">
    <source>
        <dbReference type="ARBA" id="ARBA00022679"/>
    </source>
</evidence>
<keyword evidence="5" id="KW-0444">Lipid biosynthesis</keyword>
<evidence type="ECO:0000256" key="11">
    <source>
        <dbReference type="ARBA" id="ARBA00023098"/>
    </source>
</evidence>
<evidence type="ECO:0000256" key="4">
    <source>
        <dbReference type="ARBA" id="ARBA00005420"/>
    </source>
</evidence>
<evidence type="ECO:0000256" key="14">
    <source>
        <dbReference type="RuleBase" id="RU367023"/>
    </source>
</evidence>
<dbReference type="InterPro" id="IPR007130">
    <property type="entry name" value="DAGAT"/>
</dbReference>
<keyword evidence="16" id="KW-1185">Reference proteome</keyword>
<comment type="pathway">
    <text evidence="2">Glycerolipid metabolism; triacylglycerol biosynthesis.</text>
</comment>
<keyword evidence="10 14" id="KW-1133">Transmembrane helix</keyword>
<evidence type="ECO:0000256" key="1">
    <source>
        <dbReference type="ARBA" id="ARBA00004477"/>
    </source>
</evidence>
<reference evidence="15 16" key="1">
    <citation type="journal article" date="2021" name="Sci. Rep.">
        <title>The genome of the diatom Chaetoceros tenuissimus carries an ancient integrated fragment of an extant virus.</title>
        <authorList>
            <person name="Hongo Y."/>
            <person name="Kimura K."/>
            <person name="Takaki Y."/>
            <person name="Yoshida Y."/>
            <person name="Baba S."/>
            <person name="Kobayashi G."/>
            <person name="Nagasaki K."/>
            <person name="Hano T."/>
            <person name="Tomaru Y."/>
        </authorList>
    </citation>
    <scope>NUCLEOTIDE SEQUENCE [LARGE SCALE GENOMIC DNA]</scope>
    <source>
        <strain evidence="15 16">NIES-3715</strain>
    </source>
</reference>
<dbReference type="GO" id="GO:0004144">
    <property type="term" value="F:diacylglycerol O-acyltransferase activity"/>
    <property type="evidence" value="ECO:0007669"/>
    <property type="project" value="TreeGrafter"/>
</dbReference>
<keyword evidence="11" id="KW-0443">Lipid metabolism</keyword>
<evidence type="ECO:0000256" key="13">
    <source>
        <dbReference type="ARBA" id="ARBA00023315"/>
    </source>
</evidence>
<keyword evidence="12 14" id="KW-0472">Membrane</keyword>
<dbReference type="PANTHER" id="PTHR12317:SF0">
    <property type="entry name" value="ACYLTRANSFERASE"/>
    <property type="match status" value="1"/>
</dbReference>
<dbReference type="Pfam" id="PF03982">
    <property type="entry name" value="DAGAT"/>
    <property type="match status" value="1"/>
</dbReference>
<evidence type="ECO:0000313" key="15">
    <source>
        <dbReference type="EMBL" id="GFH53155.1"/>
    </source>
</evidence>
<dbReference type="PANTHER" id="PTHR12317">
    <property type="entry name" value="DIACYLGLYCEROL O-ACYLTRANSFERASE"/>
    <property type="match status" value="1"/>
</dbReference>
<organism evidence="15 16">
    <name type="scientific">Chaetoceros tenuissimus</name>
    <dbReference type="NCBI Taxonomy" id="426638"/>
    <lineage>
        <taxon>Eukaryota</taxon>
        <taxon>Sar</taxon>
        <taxon>Stramenopiles</taxon>
        <taxon>Ochrophyta</taxon>
        <taxon>Bacillariophyta</taxon>
        <taxon>Coscinodiscophyceae</taxon>
        <taxon>Chaetocerotophycidae</taxon>
        <taxon>Chaetocerotales</taxon>
        <taxon>Chaetocerotaceae</taxon>
        <taxon>Chaetoceros</taxon>
    </lineage>
</organism>